<evidence type="ECO:0000256" key="3">
    <source>
        <dbReference type="ARBA" id="ARBA00023002"/>
    </source>
</evidence>
<dbReference type="InterPro" id="IPR013752">
    <property type="entry name" value="KPA_reductase"/>
</dbReference>
<organism evidence="7 8">
    <name type="scientific">Myriangium duriaei CBS 260.36</name>
    <dbReference type="NCBI Taxonomy" id="1168546"/>
    <lineage>
        <taxon>Eukaryota</taxon>
        <taxon>Fungi</taxon>
        <taxon>Dikarya</taxon>
        <taxon>Ascomycota</taxon>
        <taxon>Pezizomycotina</taxon>
        <taxon>Dothideomycetes</taxon>
        <taxon>Dothideomycetidae</taxon>
        <taxon>Myriangiales</taxon>
        <taxon>Myriangiaceae</taxon>
        <taxon>Myriangium</taxon>
    </lineage>
</organism>
<dbReference type="Proteomes" id="UP000799439">
    <property type="component" value="Unassembled WGS sequence"/>
</dbReference>
<dbReference type="GO" id="GO:0008677">
    <property type="term" value="F:2-dehydropantoate 2-reductase activity"/>
    <property type="evidence" value="ECO:0007669"/>
    <property type="project" value="TreeGrafter"/>
</dbReference>
<sequence>MSSTQPRADQDATNERGQRQPSRQREGEHISDRIHILGLGAIGKLIAHSLRGIPQSPPVTLLTHRRGLFGEWTNGNKEIVIEQDGRRQGERKFDMELALSPQRFHGLGIEHLEYLFNNPEGLSPHDAAARLKQDRGDEVGNYDPSDFSLGRELDRSESDEPIYNLIVTVKAHLTVSALLAVRHRLRPESAICFLQNGMGIIDQVNDFVFPDPKTRPHYIQGIVSHGVNSPAGSDPFFAIHAGRGTIALTVLPRTDRPETDISAPVPHSPSARYLMRTLTRTPILAAIGVPHVEFLQQKLEKLAQNAVVNPMTVLLDARNGALNYNFALTKVTRLLLGEVSLILRSLPELQGLPNLATRFSPERLETLVVAIATKTERNISSMLADVRNGRATEVKYINGYIVKRGEELGVSCLCNYLVMQTVIGKAKMVGDERRDALLTEAPGDLPGQG</sequence>
<dbReference type="InterPro" id="IPR008927">
    <property type="entry name" value="6-PGluconate_DH-like_C_sf"/>
</dbReference>
<dbReference type="GO" id="GO:0005739">
    <property type="term" value="C:mitochondrion"/>
    <property type="evidence" value="ECO:0007669"/>
    <property type="project" value="TreeGrafter"/>
</dbReference>
<evidence type="ECO:0000313" key="7">
    <source>
        <dbReference type="EMBL" id="KAF2150481.1"/>
    </source>
</evidence>
<dbReference type="Gene3D" id="3.40.50.720">
    <property type="entry name" value="NAD(P)-binding Rossmann-like Domain"/>
    <property type="match status" value="1"/>
</dbReference>
<evidence type="ECO:0000256" key="2">
    <source>
        <dbReference type="ARBA" id="ARBA00022857"/>
    </source>
</evidence>
<dbReference type="PANTHER" id="PTHR43765">
    <property type="entry name" value="2-DEHYDROPANTOATE 2-REDUCTASE-RELATED"/>
    <property type="match status" value="1"/>
</dbReference>
<dbReference type="PANTHER" id="PTHR43765:SF2">
    <property type="entry name" value="2-DEHYDROPANTOATE 2-REDUCTASE"/>
    <property type="match status" value="1"/>
</dbReference>
<feature type="domain" description="Ketopantoate reductase C-terminal" evidence="6">
    <location>
        <begin position="294"/>
        <end position="424"/>
    </location>
</feature>
<evidence type="ECO:0000313" key="8">
    <source>
        <dbReference type="Proteomes" id="UP000799439"/>
    </source>
</evidence>
<dbReference type="EMBL" id="ML996089">
    <property type="protein sequence ID" value="KAF2150481.1"/>
    <property type="molecule type" value="Genomic_DNA"/>
</dbReference>
<reference evidence="7" key="1">
    <citation type="journal article" date="2020" name="Stud. Mycol.">
        <title>101 Dothideomycetes genomes: a test case for predicting lifestyles and emergence of pathogens.</title>
        <authorList>
            <person name="Haridas S."/>
            <person name="Albert R."/>
            <person name="Binder M."/>
            <person name="Bloem J."/>
            <person name="Labutti K."/>
            <person name="Salamov A."/>
            <person name="Andreopoulos B."/>
            <person name="Baker S."/>
            <person name="Barry K."/>
            <person name="Bills G."/>
            <person name="Bluhm B."/>
            <person name="Cannon C."/>
            <person name="Castanera R."/>
            <person name="Culley D."/>
            <person name="Daum C."/>
            <person name="Ezra D."/>
            <person name="Gonzalez J."/>
            <person name="Henrissat B."/>
            <person name="Kuo A."/>
            <person name="Liang C."/>
            <person name="Lipzen A."/>
            <person name="Lutzoni F."/>
            <person name="Magnuson J."/>
            <person name="Mondo S."/>
            <person name="Nolan M."/>
            <person name="Ohm R."/>
            <person name="Pangilinan J."/>
            <person name="Park H.-J."/>
            <person name="Ramirez L."/>
            <person name="Alfaro M."/>
            <person name="Sun H."/>
            <person name="Tritt A."/>
            <person name="Yoshinaga Y."/>
            <person name="Zwiers L.-H."/>
            <person name="Turgeon B."/>
            <person name="Goodwin S."/>
            <person name="Spatafora J."/>
            <person name="Crous P."/>
            <person name="Grigoriev I."/>
        </authorList>
    </citation>
    <scope>NUCLEOTIDE SEQUENCE</scope>
    <source>
        <strain evidence="7">CBS 260.36</strain>
    </source>
</reference>
<evidence type="ECO:0000256" key="1">
    <source>
        <dbReference type="ARBA" id="ARBA00007870"/>
    </source>
</evidence>
<name>A0A9P4IVN4_9PEZI</name>
<dbReference type="Pfam" id="PF08546">
    <property type="entry name" value="ApbA_C"/>
    <property type="match status" value="1"/>
</dbReference>
<comment type="caution">
    <text evidence="7">The sequence shown here is derived from an EMBL/GenBank/DDBJ whole genome shotgun (WGS) entry which is preliminary data.</text>
</comment>
<dbReference type="OrthoDB" id="73846at2759"/>
<evidence type="ECO:0000256" key="4">
    <source>
        <dbReference type="SAM" id="MobiDB-lite"/>
    </source>
</evidence>
<dbReference type="SUPFAM" id="SSF51735">
    <property type="entry name" value="NAD(P)-binding Rossmann-fold domains"/>
    <property type="match status" value="1"/>
</dbReference>
<proteinExistence type="inferred from homology"/>
<evidence type="ECO:0000259" key="6">
    <source>
        <dbReference type="Pfam" id="PF08546"/>
    </source>
</evidence>
<feature type="compositionally biased region" description="Basic and acidic residues" evidence="4">
    <location>
        <begin position="8"/>
        <end position="31"/>
    </location>
</feature>
<dbReference type="SUPFAM" id="SSF48179">
    <property type="entry name" value="6-phosphogluconate dehydrogenase C-terminal domain-like"/>
    <property type="match status" value="1"/>
</dbReference>
<dbReference type="GO" id="GO:0050661">
    <property type="term" value="F:NADP binding"/>
    <property type="evidence" value="ECO:0007669"/>
    <property type="project" value="TreeGrafter"/>
</dbReference>
<dbReference type="Pfam" id="PF02558">
    <property type="entry name" value="ApbA"/>
    <property type="match status" value="1"/>
</dbReference>
<comment type="similarity">
    <text evidence="1">Belongs to the ketopantoate reductase family.</text>
</comment>
<dbReference type="Gene3D" id="1.10.1040.10">
    <property type="entry name" value="N-(1-d-carboxylethyl)-l-norvaline Dehydrogenase, domain 2"/>
    <property type="match status" value="1"/>
</dbReference>
<feature type="region of interest" description="Disordered" evidence="4">
    <location>
        <begin position="1"/>
        <end position="31"/>
    </location>
</feature>
<feature type="domain" description="Ketopantoate reductase N-terminal" evidence="5">
    <location>
        <begin position="156"/>
        <end position="248"/>
    </location>
</feature>
<gene>
    <name evidence="7" type="ORF">K461DRAFT_280479</name>
</gene>
<dbReference type="InterPro" id="IPR013332">
    <property type="entry name" value="KPR_N"/>
</dbReference>
<dbReference type="InterPro" id="IPR036291">
    <property type="entry name" value="NAD(P)-bd_dom_sf"/>
</dbReference>
<keyword evidence="2" id="KW-0521">NADP</keyword>
<protein>
    <submittedName>
        <fullName evidence="7">6-phosphogluconate dehydrogenase C-terminal domain-like protein</fullName>
    </submittedName>
</protein>
<dbReference type="InterPro" id="IPR050838">
    <property type="entry name" value="Ketopantoate_reductase"/>
</dbReference>
<keyword evidence="3" id="KW-0560">Oxidoreductase</keyword>
<keyword evidence="8" id="KW-1185">Reference proteome</keyword>
<accession>A0A9P4IVN4</accession>
<evidence type="ECO:0000259" key="5">
    <source>
        <dbReference type="Pfam" id="PF02558"/>
    </source>
</evidence>
<dbReference type="InterPro" id="IPR013328">
    <property type="entry name" value="6PGD_dom2"/>
</dbReference>
<dbReference type="AlphaFoldDB" id="A0A9P4IVN4"/>